<feature type="modified residue" description="4-aspartylphosphate" evidence="6">
    <location>
        <position position="51"/>
    </location>
</feature>
<dbReference type="GO" id="GO:0006355">
    <property type="term" value="P:regulation of DNA-templated transcription"/>
    <property type="evidence" value="ECO:0007669"/>
    <property type="project" value="InterPro"/>
</dbReference>
<sequence length="225" mass="25395">MRILLVEDDLRLAETLAEALTDQRYVVDIVTDGEAGWQQAKMLDYDLLLLDLMLPELNGIELCHRMRSHGYSLPILMLTACDTITDEINGLDVGADDYVVKPVDLQKLFARIRALLRRGSATSPPILEWGQLHLNPSTYEVSYGQNPIHLTPKEYGLLELLLRNGRRVLSRSVIIEHVWSLESPPEAHAVKVHIRGLRQKLKAAGASENIIETVHSMGYRLNQLD</sequence>
<dbReference type="Pfam" id="PF00486">
    <property type="entry name" value="Trans_reg_C"/>
    <property type="match status" value="1"/>
</dbReference>
<dbReference type="Proteomes" id="UP000238762">
    <property type="component" value="Unassembled WGS sequence"/>
</dbReference>
<dbReference type="PROSITE" id="PS50110">
    <property type="entry name" value="RESPONSE_REGULATORY"/>
    <property type="match status" value="1"/>
</dbReference>
<dbReference type="PANTHER" id="PTHR48111">
    <property type="entry name" value="REGULATOR OF RPOS"/>
    <property type="match status" value="1"/>
</dbReference>
<dbReference type="OrthoDB" id="516439at2"/>
<evidence type="ECO:0000256" key="6">
    <source>
        <dbReference type="PROSITE-ProRule" id="PRU00169"/>
    </source>
</evidence>
<dbReference type="Gene3D" id="6.10.250.690">
    <property type="match status" value="1"/>
</dbReference>
<evidence type="ECO:0000256" key="7">
    <source>
        <dbReference type="PROSITE-ProRule" id="PRU01091"/>
    </source>
</evidence>
<dbReference type="InterPro" id="IPR001789">
    <property type="entry name" value="Sig_transdc_resp-reg_receiver"/>
</dbReference>
<protein>
    <submittedName>
        <fullName evidence="10">DNA-binding response regulator</fullName>
    </submittedName>
</protein>
<feature type="domain" description="OmpR/PhoB-type" evidence="9">
    <location>
        <begin position="124"/>
        <end position="223"/>
    </location>
</feature>
<dbReference type="AlphaFoldDB" id="A0A2T1C5V0"/>
<gene>
    <name evidence="10" type="ORF">C7B64_08180</name>
</gene>
<dbReference type="GO" id="GO:0000156">
    <property type="term" value="F:phosphorelay response regulator activity"/>
    <property type="evidence" value="ECO:0007669"/>
    <property type="project" value="TreeGrafter"/>
</dbReference>
<evidence type="ECO:0000259" key="9">
    <source>
        <dbReference type="PROSITE" id="PS51755"/>
    </source>
</evidence>
<feature type="domain" description="Response regulatory" evidence="8">
    <location>
        <begin position="2"/>
        <end position="116"/>
    </location>
</feature>
<dbReference type="GO" id="GO:0005829">
    <property type="term" value="C:cytosol"/>
    <property type="evidence" value="ECO:0007669"/>
    <property type="project" value="TreeGrafter"/>
</dbReference>
<dbReference type="GO" id="GO:0032993">
    <property type="term" value="C:protein-DNA complex"/>
    <property type="evidence" value="ECO:0007669"/>
    <property type="project" value="TreeGrafter"/>
</dbReference>
<organism evidence="10 11">
    <name type="scientific">Merismopedia glauca CCAP 1448/3</name>
    <dbReference type="NCBI Taxonomy" id="1296344"/>
    <lineage>
        <taxon>Bacteria</taxon>
        <taxon>Bacillati</taxon>
        <taxon>Cyanobacteriota</taxon>
        <taxon>Cyanophyceae</taxon>
        <taxon>Synechococcales</taxon>
        <taxon>Merismopediaceae</taxon>
        <taxon>Merismopedia</taxon>
    </lineage>
</organism>
<dbReference type="CDD" id="cd00383">
    <property type="entry name" value="trans_reg_C"/>
    <property type="match status" value="1"/>
</dbReference>
<keyword evidence="5" id="KW-0804">Transcription</keyword>
<evidence type="ECO:0000256" key="5">
    <source>
        <dbReference type="ARBA" id="ARBA00023163"/>
    </source>
</evidence>
<dbReference type="SMART" id="SM00448">
    <property type="entry name" value="REC"/>
    <property type="match status" value="1"/>
</dbReference>
<dbReference type="SMART" id="SM00862">
    <property type="entry name" value="Trans_reg_C"/>
    <property type="match status" value="1"/>
</dbReference>
<comment type="caution">
    <text evidence="10">The sequence shown here is derived from an EMBL/GenBank/DDBJ whole genome shotgun (WGS) entry which is preliminary data.</text>
</comment>
<evidence type="ECO:0000256" key="4">
    <source>
        <dbReference type="ARBA" id="ARBA00023125"/>
    </source>
</evidence>
<dbReference type="InterPro" id="IPR039420">
    <property type="entry name" value="WalR-like"/>
</dbReference>
<dbReference type="FunFam" id="3.40.50.2300:FF:000002">
    <property type="entry name" value="DNA-binding response regulator PhoP"/>
    <property type="match status" value="1"/>
</dbReference>
<keyword evidence="2" id="KW-0902">Two-component regulatory system</keyword>
<dbReference type="Gene3D" id="3.40.50.2300">
    <property type="match status" value="1"/>
</dbReference>
<name>A0A2T1C5V0_9CYAN</name>
<evidence type="ECO:0000313" key="11">
    <source>
        <dbReference type="Proteomes" id="UP000238762"/>
    </source>
</evidence>
<keyword evidence="3" id="KW-0805">Transcription regulation</keyword>
<dbReference type="InterPro" id="IPR036388">
    <property type="entry name" value="WH-like_DNA-bd_sf"/>
</dbReference>
<proteinExistence type="predicted"/>
<dbReference type="Pfam" id="PF00072">
    <property type="entry name" value="Response_reg"/>
    <property type="match status" value="1"/>
</dbReference>
<reference evidence="10 11" key="2">
    <citation type="submission" date="2018-03" db="EMBL/GenBank/DDBJ databases">
        <title>The ancient ancestry and fast evolution of plastids.</title>
        <authorList>
            <person name="Moore K.R."/>
            <person name="Magnabosco C."/>
            <person name="Momper L."/>
            <person name="Gold D.A."/>
            <person name="Bosak T."/>
            <person name="Fournier G.P."/>
        </authorList>
    </citation>
    <scope>NUCLEOTIDE SEQUENCE [LARGE SCALE GENOMIC DNA]</scope>
    <source>
        <strain evidence="10 11">CCAP 1448/3</strain>
    </source>
</reference>
<evidence type="ECO:0000256" key="3">
    <source>
        <dbReference type="ARBA" id="ARBA00023015"/>
    </source>
</evidence>
<dbReference type="Gene3D" id="1.10.10.10">
    <property type="entry name" value="Winged helix-like DNA-binding domain superfamily/Winged helix DNA-binding domain"/>
    <property type="match status" value="1"/>
</dbReference>
<dbReference type="GO" id="GO:0000976">
    <property type="term" value="F:transcription cis-regulatory region binding"/>
    <property type="evidence" value="ECO:0007669"/>
    <property type="project" value="TreeGrafter"/>
</dbReference>
<dbReference type="PANTHER" id="PTHR48111:SF15">
    <property type="entry name" value="OMPR SUBFAMILY"/>
    <property type="match status" value="1"/>
</dbReference>
<dbReference type="InterPro" id="IPR011006">
    <property type="entry name" value="CheY-like_superfamily"/>
</dbReference>
<dbReference type="EMBL" id="PVWJ01000030">
    <property type="protein sequence ID" value="PSB03528.1"/>
    <property type="molecule type" value="Genomic_DNA"/>
</dbReference>
<feature type="DNA-binding region" description="OmpR/PhoB-type" evidence="7">
    <location>
        <begin position="124"/>
        <end position="223"/>
    </location>
</feature>
<dbReference type="InterPro" id="IPR001867">
    <property type="entry name" value="OmpR/PhoB-type_DNA-bd"/>
</dbReference>
<evidence type="ECO:0000313" key="10">
    <source>
        <dbReference type="EMBL" id="PSB03528.1"/>
    </source>
</evidence>
<evidence type="ECO:0000256" key="2">
    <source>
        <dbReference type="ARBA" id="ARBA00023012"/>
    </source>
</evidence>
<dbReference type="PROSITE" id="PS51755">
    <property type="entry name" value="OMPR_PHOB"/>
    <property type="match status" value="1"/>
</dbReference>
<accession>A0A2T1C5V0</accession>
<evidence type="ECO:0000259" key="8">
    <source>
        <dbReference type="PROSITE" id="PS50110"/>
    </source>
</evidence>
<reference evidence="10 11" key="1">
    <citation type="submission" date="2018-02" db="EMBL/GenBank/DDBJ databases">
        <authorList>
            <person name="Cohen D.B."/>
            <person name="Kent A.D."/>
        </authorList>
    </citation>
    <scope>NUCLEOTIDE SEQUENCE [LARGE SCALE GENOMIC DNA]</scope>
    <source>
        <strain evidence="10 11">CCAP 1448/3</strain>
    </source>
</reference>
<evidence type="ECO:0000256" key="1">
    <source>
        <dbReference type="ARBA" id="ARBA00022553"/>
    </source>
</evidence>
<dbReference type="RefSeq" id="WP_106288150.1">
    <property type="nucleotide sequence ID" value="NZ_CAWNTC010000252.1"/>
</dbReference>
<keyword evidence="1 6" id="KW-0597">Phosphoprotein</keyword>
<dbReference type="SUPFAM" id="SSF52172">
    <property type="entry name" value="CheY-like"/>
    <property type="match status" value="1"/>
</dbReference>
<keyword evidence="4 7" id="KW-0238">DNA-binding</keyword>
<keyword evidence="11" id="KW-1185">Reference proteome</keyword>